<feature type="region of interest" description="Disordered" evidence="1">
    <location>
        <begin position="1"/>
        <end position="43"/>
    </location>
</feature>
<protein>
    <submittedName>
        <fullName evidence="2">Uncharacterized protein</fullName>
    </submittedName>
</protein>
<evidence type="ECO:0000313" key="2">
    <source>
        <dbReference type="EMBL" id="REJ31378.1"/>
    </source>
</evidence>
<gene>
    <name evidence="2" type="ORF">C6P37_01725</name>
</gene>
<evidence type="ECO:0000313" key="3">
    <source>
        <dbReference type="Proteomes" id="UP000257014"/>
    </source>
</evidence>
<comment type="caution">
    <text evidence="2">The sequence shown here is derived from an EMBL/GenBank/DDBJ whole genome shotgun (WGS) entry which is preliminary data.</text>
</comment>
<dbReference type="AlphaFoldDB" id="A0A3E0K816"/>
<organism evidence="2 3">
    <name type="scientific">Caldibacillus debilis</name>
    <dbReference type="NCBI Taxonomy" id="301148"/>
    <lineage>
        <taxon>Bacteria</taxon>
        <taxon>Bacillati</taxon>
        <taxon>Bacillota</taxon>
        <taxon>Bacilli</taxon>
        <taxon>Bacillales</taxon>
        <taxon>Bacillaceae</taxon>
        <taxon>Caldibacillus</taxon>
    </lineage>
</organism>
<reference evidence="2 3" key="1">
    <citation type="submission" date="2018-03" db="EMBL/GenBank/DDBJ databases">
        <authorList>
            <person name="Keele B.F."/>
        </authorList>
    </citation>
    <scope>NUCLEOTIDE SEQUENCE [LARGE SCALE GENOMIC DNA]</scope>
    <source>
        <strain evidence="2">ZCTH4_d</strain>
    </source>
</reference>
<feature type="compositionally biased region" description="Basic and acidic residues" evidence="1">
    <location>
        <begin position="1"/>
        <end position="33"/>
    </location>
</feature>
<accession>A0A3E0K816</accession>
<dbReference type="Proteomes" id="UP000257014">
    <property type="component" value="Unassembled WGS sequence"/>
</dbReference>
<dbReference type="EMBL" id="QEWE01000006">
    <property type="protein sequence ID" value="REJ31378.1"/>
    <property type="molecule type" value="Genomic_DNA"/>
</dbReference>
<sequence length="155" mass="17181">MNRMKPDSAADRTGKSEKSEETGKKRKDRDGRGGVKPGGTFPFGGQDAGFQGFPGLIPFIFLDRDLQKAETGFCFRPFPSAPPSWYESLSAFFRGGTRRAFRCGGFFRLTFAYGSVMILFGDTGPGEERIPSLLFNTAHKNWRLVGLKKSVTPRV</sequence>
<proteinExistence type="predicted"/>
<name>A0A3E0K816_9BACI</name>
<evidence type="ECO:0000256" key="1">
    <source>
        <dbReference type="SAM" id="MobiDB-lite"/>
    </source>
</evidence>